<dbReference type="PRINTS" id="PR01490">
    <property type="entry name" value="RTXTOXIND"/>
</dbReference>
<evidence type="ECO:0008006" key="4">
    <source>
        <dbReference type="Google" id="ProtNLM"/>
    </source>
</evidence>
<accession>A0A1D2QTZ7</accession>
<gene>
    <name evidence="2" type="ORF">AB835_00725</name>
</gene>
<dbReference type="AlphaFoldDB" id="A0A1D2QTZ7"/>
<organism evidence="2 3">
    <name type="scientific">Candidatus Endobugula sertula</name>
    <name type="common">Bugula neritina bacterial symbiont</name>
    <dbReference type="NCBI Taxonomy" id="62101"/>
    <lineage>
        <taxon>Bacteria</taxon>
        <taxon>Pseudomonadati</taxon>
        <taxon>Pseudomonadota</taxon>
        <taxon>Gammaproteobacteria</taxon>
        <taxon>Cellvibrionales</taxon>
        <taxon>Cellvibrionaceae</taxon>
        <taxon>Candidatus Endobugula</taxon>
    </lineage>
</organism>
<comment type="caution">
    <text evidence="2">The sequence shown here is derived from an EMBL/GenBank/DDBJ whole genome shotgun (WGS) entry which is preliminary data.</text>
</comment>
<protein>
    <recommendedName>
        <fullName evidence="4">Membrane fusion protein biotin-lipoyl like domain-containing protein</fullName>
    </recommendedName>
</protein>
<dbReference type="STRING" id="62101.AB835_00725"/>
<dbReference type="Proteomes" id="UP000242502">
    <property type="component" value="Unassembled WGS sequence"/>
</dbReference>
<evidence type="ECO:0000313" key="3">
    <source>
        <dbReference type="Proteomes" id="UP000242502"/>
    </source>
</evidence>
<sequence>MKADSENIAGNTIQFGLIVSGLFLSVFLIWGVIAPINAASIANGKVVLDFNRKTISHLEGGIVEEILVQEGQPVVTDQPLVILRDVQINSQNEILKK</sequence>
<keyword evidence="1" id="KW-0812">Transmembrane</keyword>
<reference evidence="2 3" key="1">
    <citation type="journal article" date="2016" name="Appl. Environ. Microbiol.">
        <title>Lack of Overt Genome Reduction in the Bryostatin-Producing Bryozoan Symbiont "Candidatus Endobugula sertula".</title>
        <authorList>
            <person name="Miller I.J."/>
            <person name="Vanee N."/>
            <person name="Fong S.S."/>
            <person name="Lim-Fong G.E."/>
            <person name="Kwan J.C."/>
        </authorList>
    </citation>
    <scope>NUCLEOTIDE SEQUENCE [LARGE SCALE GENOMIC DNA]</scope>
    <source>
        <strain evidence="2">AB1-4</strain>
    </source>
</reference>
<name>A0A1D2QTZ7_9GAMM</name>
<evidence type="ECO:0000313" key="2">
    <source>
        <dbReference type="EMBL" id="ODS25062.1"/>
    </source>
</evidence>
<evidence type="ECO:0000256" key="1">
    <source>
        <dbReference type="SAM" id="Phobius"/>
    </source>
</evidence>
<proteinExistence type="predicted"/>
<keyword evidence="1" id="KW-0472">Membrane</keyword>
<keyword evidence="1" id="KW-1133">Transmembrane helix</keyword>
<feature type="transmembrane region" description="Helical" evidence="1">
    <location>
        <begin position="12"/>
        <end position="33"/>
    </location>
</feature>
<dbReference type="EMBL" id="MDLC01000002">
    <property type="protein sequence ID" value="ODS25062.1"/>
    <property type="molecule type" value="Genomic_DNA"/>
</dbReference>